<dbReference type="EMBL" id="BMAW01056158">
    <property type="protein sequence ID" value="GFT04547.1"/>
    <property type="molecule type" value="Genomic_DNA"/>
</dbReference>
<evidence type="ECO:0000313" key="1">
    <source>
        <dbReference type="EMBL" id="GFT04547.1"/>
    </source>
</evidence>
<protein>
    <submittedName>
        <fullName evidence="1">Uncharacterized protein</fullName>
    </submittedName>
</protein>
<name>A0A8X6NAR0_NEPPI</name>
<keyword evidence="2" id="KW-1185">Reference proteome</keyword>
<comment type="caution">
    <text evidence="1">The sequence shown here is derived from an EMBL/GenBank/DDBJ whole genome shotgun (WGS) entry which is preliminary data.</text>
</comment>
<gene>
    <name evidence="1" type="ORF">NPIL_423171</name>
</gene>
<sequence>MHNKFLDLSKVTMSRFEAPTTAFFNYLEFQGALFKWALTKDAIVPTLCNVLLDAEGHYSIMQLDSQKMLKLLMRCVELKDP</sequence>
<accession>A0A8X6NAR0</accession>
<organism evidence="1 2">
    <name type="scientific">Nephila pilipes</name>
    <name type="common">Giant wood spider</name>
    <name type="synonym">Nephila maculata</name>
    <dbReference type="NCBI Taxonomy" id="299642"/>
    <lineage>
        <taxon>Eukaryota</taxon>
        <taxon>Metazoa</taxon>
        <taxon>Ecdysozoa</taxon>
        <taxon>Arthropoda</taxon>
        <taxon>Chelicerata</taxon>
        <taxon>Arachnida</taxon>
        <taxon>Araneae</taxon>
        <taxon>Araneomorphae</taxon>
        <taxon>Entelegynae</taxon>
        <taxon>Araneoidea</taxon>
        <taxon>Nephilidae</taxon>
        <taxon>Nephila</taxon>
    </lineage>
</organism>
<proteinExistence type="predicted"/>
<dbReference type="Proteomes" id="UP000887013">
    <property type="component" value="Unassembled WGS sequence"/>
</dbReference>
<reference evidence="1" key="1">
    <citation type="submission" date="2020-08" db="EMBL/GenBank/DDBJ databases">
        <title>Multicomponent nature underlies the extraordinary mechanical properties of spider dragline silk.</title>
        <authorList>
            <person name="Kono N."/>
            <person name="Nakamura H."/>
            <person name="Mori M."/>
            <person name="Yoshida Y."/>
            <person name="Ohtoshi R."/>
            <person name="Malay A.D."/>
            <person name="Moran D.A.P."/>
            <person name="Tomita M."/>
            <person name="Numata K."/>
            <person name="Arakawa K."/>
        </authorList>
    </citation>
    <scope>NUCLEOTIDE SEQUENCE</scope>
</reference>
<evidence type="ECO:0000313" key="2">
    <source>
        <dbReference type="Proteomes" id="UP000887013"/>
    </source>
</evidence>
<dbReference type="AlphaFoldDB" id="A0A8X6NAR0"/>